<dbReference type="OrthoDB" id="1645186at2"/>
<dbReference type="STRING" id="229921.ADN01_17850"/>
<feature type="domain" description="Aminoglycoside phosphotransferase" evidence="1">
    <location>
        <begin position="52"/>
        <end position="234"/>
    </location>
</feature>
<proteinExistence type="predicted"/>
<dbReference type="Gene3D" id="3.90.1200.10">
    <property type="match status" value="1"/>
</dbReference>
<dbReference type="Proteomes" id="UP000050501">
    <property type="component" value="Unassembled WGS sequence"/>
</dbReference>
<protein>
    <recommendedName>
        <fullName evidence="1">Aminoglycoside phosphotransferase domain-containing protein</fullName>
    </recommendedName>
</protein>
<organism evidence="2 3">
    <name type="scientific">Levilinea saccharolytica</name>
    <dbReference type="NCBI Taxonomy" id="229921"/>
    <lineage>
        <taxon>Bacteria</taxon>
        <taxon>Bacillati</taxon>
        <taxon>Chloroflexota</taxon>
        <taxon>Anaerolineae</taxon>
        <taxon>Anaerolineales</taxon>
        <taxon>Anaerolineaceae</taxon>
        <taxon>Levilinea</taxon>
    </lineage>
</organism>
<dbReference type="AlphaFoldDB" id="A0A0P6X8D6"/>
<sequence length="295" mass="33173">MMDRTQHQQEVQAFLQRHISNKAWDLTLPVGSGHETYFAQCGDQTYFVKIGVQIARYQALAAMGLTPQVLAAGRLADGESILVQAYVAGKNPSRREYRLHLTQFAAAIRQLHHNTALQKLLPQAPSDLYAAAGLEALSRLEQKWARWRAQVPQAAEFVDHSLGDLRQKIADFQGAGLVASHNDICNANWLVSTDGKVYLIDLESMSLDDPALDVGATLWWYYPPQLRESFLEEAGYPPDAAFQERMQVRMAMHCLHILLPREQSFDVFDPDDFTQSLADFRAVLAGEENPQGYED</sequence>
<gene>
    <name evidence="2" type="ORF">ADN01_17850</name>
</gene>
<evidence type="ECO:0000259" key="1">
    <source>
        <dbReference type="Pfam" id="PF01636"/>
    </source>
</evidence>
<dbReference type="InterPro" id="IPR052077">
    <property type="entry name" value="CcrZ_PhaseVar_Mediator"/>
</dbReference>
<dbReference type="PANTHER" id="PTHR40086:SF1">
    <property type="entry name" value="CELL CYCLE REGULATOR CCRZ"/>
    <property type="match status" value="1"/>
</dbReference>
<accession>A0A0P6X8D6</accession>
<dbReference type="InterPro" id="IPR011009">
    <property type="entry name" value="Kinase-like_dom_sf"/>
</dbReference>
<comment type="caution">
    <text evidence="2">The sequence shown here is derived from an EMBL/GenBank/DDBJ whole genome shotgun (WGS) entry which is preliminary data.</text>
</comment>
<dbReference type="InterPro" id="IPR002575">
    <property type="entry name" value="Aminoglycoside_PTrfase"/>
</dbReference>
<dbReference type="Pfam" id="PF01636">
    <property type="entry name" value="APH"/>
    <property type="match status" value="1"/>
</dbReference>
<keyword evidence="3" id="KW-1185">Reference proteome</keyword>
<dbReference type="PANTHER" id="PTHR40086">
    <property type="entry name" value="PHOSPHOTRANSFERASE YTMP-RELATED"/>
    <property type="match status" value="1"/>
</dbReference>
<reference evidence="2 3" key="1">
    <citation type="submission" date="2015-07" db="EMBL/GenBank/DDBJ databases">
        <title>Genome sequence of Levilinea saccharolytica DSM 16555.</title>
        <authorList>
            <person name="Hemp J."/>
            <person name="Ward L.M."/>
            <person name="Pace L.A."/>
            <person name="Fischer W.W."/>
        </authorList>
    </citation>
    <scope>NUCLEOTIDE SEQUENCE [LARGE SCALE GENOMIC DNA]</scope>
    <source>
        <strain evidence="2 3">KIBI-1</strain>
    </source>
</reference>
<dbReference type="RefSeq" id="WP_062417136.1">
    <property type="nucleotide sequence ID" value="NZ_LGCM01000065.1"/>
</dbReference>
<name>A0A0P6X8D6_9CHLR</name>
<evidence type="ECO:0000313" key="3">
    <source>
        <dbReference type="Proteomes" id="UP000050501"/>
    </source>
</evidence>
<evidence type="ECO:0000313" key="2">
    <source>
        <dbReference type="EMBL" id="KPL75692.1"/>
    </source>
</evidence>
<dbReference type="EMBL" id="LGCM01000065">
    <property type="protein sequence ID" value="KPL75692.1"/>
    <property type="molecule type" value="Genomic_DNA"/>
</dbReference>
<dbReference type="SUPFAM" id="SSF56112">
    <property type="entry name" value="Protein kinase-like (PK-like)"/>
    <property type="match status" value="1"/>
</dbReference>